<evidence type="ECO:0000313" key="3">
    <source>
        <dbReference type="Proteomes" id="UP000050794"/>
    </source>
</evidence>
<reference evidence="4" key="1">
    <citation type="submission" date="2016-06" db="UniProtKB">
        <authorList>
            <consortium name="WormBaseParasite"/>
        </authorList>
    </citation>
    <scope>IDENTIFICATION</scope>
</reference>
<proteinExistence type="predicted"/>
<keyword evidence="3" id="KW-1185">Reference proteome</keyword>
<sequence>MVGFLFGTSCVPVLRFIEQPPRTFTPCCPLSFSISLSIRQPVVVRISLLTDDLRPHVCHSISPQQPLRFVHSTIYKYTVVISGIFISEGNEADVLPRGPDCSLMLQKFDYRDIKTLTLFEGLYIKEVSEERVQQVNSEVSFDERSTTSEKLQNGFQTDDAGSNKSKTAIRIMVEACTSSASANLVSDSILADDGVLSPIRHRNSVSEPIVVVEISQQTVRKAGETVWVLLNKEPTEFNVVLSDGDCVQPVECVKLYGKLVIFTVPPLKASSNDTQPSVVNTGIVDEGMPSCDADSAQGSAKVEGNAREEVAKDSKEQCVDSAQAEQPQDSKEPCVDSTQAEEPLTDTDAQPLTLAAPLCQSTKPCDNAESASVAVTETSLKIIIQCGKQQIVLPLTFQCDSSLREETLPQERAEQVSSLFSFASGGDPLALLSPLVPLLSEVDSDGCK</sequence>
<gene>
    <name evidence="2" type="ORF">TCNE_LOCUS8570</name>
</gene>
<reference evidence="2 3" key="2">
    <citation type="submission" date="2018-11" db="EMBL/GenBank/DDBJ databases">
        <authorList>
            <consortium name="Pathogen Informatics"/>
        </authorList>
    </citation>
    <scope>NUCLEOTIDE SEQUENCE [LARGE SCALE GENOMIC DNA]</scope>
</reference>
<feature type="compositionally biased region" description="Basic and acidic residues" evidence="1">
    <location>
        <begin position="304"/>
        <end position="318"/>
    </location>
</feature>
<evidence type="ECO:0000313" key="2">
    <source>
        <dbReference type="EMBL" id="VDM39891.1"/>
    </source>
</evidence>
<evidence type="ECO:0000313" key="4">
    <source>
        <dbReference type="WBParaSite" id="TCNE_0000857001-mRNA-1"/>
    </source>
</evidence>
<dbReference type="WBParaSite" id="TCNE_0000857001-mRNA-1">
    <property type="protein sequence ID" value="TCNE_0000857001-mRNA-1"/>
    <property type="gene ID" value="TCNE_0000857001"/>
</dbReference>
<organism evidence="3 4">
    <name type="scientific">Toxocara canis</name>
    <name type="common">Canine roundworm</name>
    <dbReference type="NCBI Taxonomy" id="6265"/>
    <lineage>
        <taxon>Eukaryota</taxon>
        <taxon>Metazoa</taxon>
        <taxon>Ecdysozoa</taxon>
        <taxon>Nematoda</taxon>
        <taxon>Chromadorea</taxon>
        <taxon>Rhabditida</taxon>
        <taxon>Spirurina</taxon>
        <taxon>Ascaridomorpha</taxon>
        <taxon>Ascaridoidea</taxon>
        <taxon>Toxocaridae</taxon>
        <taxon>Toxocara</taxon>
    </lineage>
</organism>
<feature type="compositionally biased region" description="Polar residues" evidence="1">
    <location>
        <begin position="270"/>
        <end position="280"/>
    </location>
</feature>
<dbReference type="Proteomes" id="UP000050794">
    <property type="component" value="Unassembled WGS sequence"/>
</dbReference>
<dbReference type="AlphaFoldDB" id="A0A183UJA0"/>
<feature type="region of interest" description="Disordered" evidence="1">
    <location>
        <begin position="270"/>
        <end position="349"/>
    </location>
</feature>
<name>A0A183UJA0_TOXCA</name>
<dbReference type="EMBL" id="UYWY01019942">
    <property type="protein sequence ID" value="VDM39891.1"/>
    <property type="molecule type" value="Genomic_DNA"/>
</dbReference>
<evidence type="ECO:0000256" key="1">
    <source>
        <dbReference type="SAM" id="MobiDB-lite"/>
    </source>
</evidence>
<protein>
    <submittedName>
        <fullName evidence="4">DUF4819 domain-containing protein</fullName>
    </submittedName>
</protein>
<accession>A0A183UJA0</accession>